<dbReference type="AlphaFoldDB" id="A0A1B9F5K5"/>
<gene>
    <name evidence="1" type="ORF">DBT_1342</name>
</gene>
<comment type="caution">
    <text evidence="1">The sequence shown here is derived from an EMBL/GenBank/DDBJ whole genome shotgun (WGS) entry which is preliminary data.</text>
</comment>
<name>A0A1B9F5K5_9BACT</name>
<evidence type="ECO:0000313" key="1">
    <source>
        <dbReference type="EMBL" id="OCC15219.1"/>
    </source>
</evidence>
<proteinExistence type="predicted"/>
<reference evidence="1 2" key="1">
    <citation type="submission" date="2016-06" db="EMBL/GenBank/DDBJ databases">
        <title>Respiratory ammonification of nitrate coupled to the oxidation of elemental sulfur in deep-sea autotrophic thermophilic bacteria.</title>
        <authorList>
            <person name="Slobodkina G.B."/>
            <person name="Mardanov A.V."/>
            <person name="Ravin N.V."/>
            <person name="Frolova A.A."/>
            <person name="Viryasiv M.B."/>
            <person name="Chernyh N.A."/>
            <person name="Bonch-Osmolovskaya E.A."/>
            <person name="Slobodkin A.I."/>
        </authorList>
    </citation>
    <scope>NUCLEOTIDE SEQUENCE [LARGE SCALE GENOMIC DNA]</scope>
    <source>
        <strain evidence="1 2">S69</strain>
    </source>
</reference>
<organism evidence="1 2">
    <name type="scientific">Dissulfuribacter thermophilus</name>
    <dbReference type="NCBI Taxonomy" id="1156395"/>
    <lineage>
        <taxon>Bacteria</taxon>
        <taxon>Pseudomonadati</taxon>
        <taxon>Thermodesulfobacteriota</taxon>
        <taxon>Dissulfuribacteria</taxon>
        <taxon>Dissulfuribacterales</taxon>
        <taxon>Dissulfuribacteraceae</taxon>
        <taxon>Dissulfuribacter</taxon>
    </lineage>
</organism>
<evidence type="ECO:0000313" key="2">
    <source>
        <dbReference type="Proteomes" id="UP000093080"/>
    </source>
</evidence>
<protein>
    <submittedName>
        <fullName evidence="1">Uncharacterized protein</fullName>
    </submittedName>
</protein>
<dbReference type="EMBL" id="MAGO01000006">
    <property type="protein sequence ID" value="OCC15219.1"/>
    <property type="molecule type" value="Genomic_DNA"/>
</dbReference>
<accession>A0A1B9F5K5</accession>
<sequence>MERDRAKIKSDAANQKRYTAMAFEGDLLKFFAKFLTMKIEKIITKKDPKISTNIMGT</sequence>
<dbReference type="Proteomes" id="UP000093080">
    <property type="component" value="Unassembled WGS sequence"/>
</dbReference>
<keyword evidence="2" id="KW-1185">Reference proteome</keyword>